<reference evidence="8 9" key="1">
    <citation type="submission" date="2016-11" db="EMBL/GenBank/DDBJ databases">
        <authorList>
            <person name="Varghese N."/>
            <person name="Submissions S."/>
        </authorList>
    </citation>
    <scope>NUCLEOTIDE SEQUENCE [LARGE SCALE GENOMIC DNA]</scope>
    <source>
        <strain evidence="8 9">CGMCC 1.12174</strain>
        <strain evidence="7 10">DSM 26351</strain>
    </source>
</reference>
<evidence type="ECO:0000256" key="1">
    <source>
        <dbReference type="ARBA" id="ARBA00010641"/>
    </source>
</evidence>
<dbReference type="EMBL" id="FRAT01000004">
    <property type="protein sequence ID" value="SHK69284.1"/>
    <property type="molecule type" value="Genomic_DNA"/>
</dbReference>
<dbReference type="InterPro" id="IPR013249">
    <property type="entry name" value="RNA_pol_sigma70_r4_t2"/>
</dbReference>
<dbReference type="GO" id="GO:0006352">
    <property type="term" value="P:DNA-templated transcription initiation"/>
    <property type="evidence" value="ECO:0007669"/>
    <property type="project" value="InterPro"/>
</dbReference>
<dbReference type="NCBIfam" id="TIGR02985">
    <property type="entry name" value="Sig70_bacteroi1"/>
    <property type="match status" value="1"/>
</dbReference>
<evidence type="ECO:0000313" key="7">
    <source>
        <dbReference type="EMBL" id="SFC55631.1"/>
    </source>
</evidence>
<dbReference type="Proteomes" id="UP000184031">
    <property type="component" value="Unassembled WGS sequence"/>
</dbReference>
<sequence>MNHESSDQELLESLKKGCQDSFKILYSRHFQKLFSYAMALVKEQQIAEDVLQELFIGLWEKREVLMIENLGAYLKMALRNKIINIYKRNRYVDLDDAVIASFSSPDGVEDRLVENDLEKEFNIILDKLPQRCRNVFYLSRIKMYKNTEIAEELNISIRTVETHISNALQHFKIT</sequence>
<evidence type="ECO:0000256" key="3">
    <source>
        <dbReference type="ARBA" id="ARBA00023082"/>
    </source>
</evidence>
<keyword evidence="10" id="KW-1185">Reference proteome</keyword>
<evidence type="ECO:0000256" key="4">
    <source>
        <dbReference type="ARBA" id="ARBA00023163"/>
    </source>
</evidence>
<keyword evidence="2" id="KW-0805">Transcription regulation</keyword>
<dbReference type="SUPFAM" id="SSF88659">
    <property type="entry name" value="Sigma3 and sigma4 domains of RNA polymerase sigma factors"/>
    <property type="match status" value="1"/>
</dbReference>
<dbReference type="NCBIfam" id="TIGR02937">
    <property type="entry name" value="sigma70-ECF"/>
    <property type="match status" value="1"/>
</dbReference>
<dbReference type="STRING" id="1055723.SAMN05216293_1642"/>
<comment type="similarity">
    <text evidence="1">Belongs to the sigma-70 factor family. ECF subfamily.</text>
</comment>
<dbReference type="InterPro" id="IPR036388">
    <property type="entry name" value="WH-like_DNA-bd_sf"/>
</dbReference>
<dbReference type="Proteomes" id="UP000198940">
    <property type="component" value="Unassembled WGS sequence"/>
</dbReference>
<dbReference type="RefSeq" id="WP_072878776.1">
    <property type="nucleotide sequence ID" value="NZ_FOKU01000013.1"/>
</dbReference>
<dbReference type="GO" id="GO:0003677">
    <property type="term" value="F:DNA binding"/>
    <property type="evidence" value="ECO:0007669"/>
    <property type="project" value="InterPro"/>
</dbReference>
<evidence type="ECO:0000259" key="5">
    <source>
        <dbReference type="Pfam" id="PF04542"/>
    </source>
</evidence>
<evidence type="ECO:0000313" key="8">
    <source>
        <dbReference type="EMBL" id="SHK69284.1"/>
    </source>
</evidence>
<evidence type="ECO:0000256" key="2">
    <source>
        <dbReference type="ARBA" id="ARBA00023015"/>
    </source>
</evidence>
<comment type="caution">
    <text evidence="8">The sequence shown here is derived from an EMBL/GenBank/DDBJ whole genome shotgun (WGS) entry which is preliminary data.</text>
</comment>
<organism evidence="8 9">
    <name type="scientific">Flagellimonas taeanensis</name>
    <dbReference type="NCBI Taxonomy" id="1005926"/>
    <lineage>
        <taxon>Bacteria</taxon>
        <taxon>Pseudomonadati</taxon>
        <taxon>Bacteroidota</taxon>
        <taxon>Flavobacteriia</taxon>
        <taxon>Flavobacteriales</taxon>
        <taxon>Flavobacteriaceae</taxon>
        <taxon>Flagellimonas</taxon>
    </lineage>
</organism>
<dbReference type="Pfam" id="PF08281">
    <property type="entry name" value="Sigma70_r4_2"/>
    <property type="match status" value="1"/>
</dbReference>
<accession>A0A1M6UJ71</accession>
<dbReference type="PANTHER" id="PTHR43133">
    <property type="entry name" value="RNA POLYMERASE ECF-TYPE SIGMA FACTO"/>
    <property type="match status" value="1"/>
</dbReference>
<dbReference type="InterPro" id="IPR039425">
    <property type="entry name" value="RNA_pol_sigma-70-like"/>
</dbReference>
<dbReference type="Gene3D" id="1.10.1740.10">
    <property type="match status" value="1"/>
</dbReference>
<dbReference type="AlphaFoldDB" id="A0A1M6UJ71"/>
<evidence type="ECO:0000313" key="9">
    <source>
        <dbReference type="Proteomes" id="UP000184031"/>
    </source>
</evidence>
<dbReference type="InterPro" id="IPR013325">
    <property type="entry name" value="RNA_pol_sigma_r2"/>
</dbReference>
<dbReference type="EMBL" id="FOKU01000013">
    <property type="protein sequence ID" value="SFC55631.1"/>
    <property type="molecule type" value="Genomic_DNA"/>
</dbReference>
<dbReference type="PANTHER" id="PTHR43133:SF46">
    <property type="entry name" value="RNA POLYMERASE SIGMA-70 FACTOR ECF SUBFAMILY"/>
    <property type="match status" value="1"/>
</dbReference>
<dbReference type="SUPFAM" id="SSF88946">
    <property type="entry name" value="Sigma2 domain of RNA polymerase sigma factors"/>
    <property type="match status" value="1"/>
</dbReference>
<proteinExistence type="inferred from homology"/>
<protein>
    <submittedName>
        <fullName evidence="8">RNA polymerase sigma-70 factor, ECF subfamily</fullName>
    </submittedName>
</protein>
<keyword evidence="4" id="KW-0804">Transcription</keyword>
<dbReference type="InterPro" id="IPR007627">
    <property type="entry name" value="RNA_pol_sigma70_r2"/>
</dbReference>
<dbReference type="GO" id="GO:0016987">
    <property type="term" value="F:sigma factor activity"/>
    <property type="evidence" value="ECO:0007669"/>
    <property type="project" value="UniProtKB-KW"/>
</dbReference>
<evidence type="ECO:0000259" key="6">
    <source>
        <dbReference type="Pfam" id="PF08281"/>
    </source>
</evidence>
<dbReference type="OrthoDB" id="665981at2"/>
<dbReference type="Pfam" id="PF04542">
    <property type="entry name" value="Sigma70_r2"/>
    <property type="match status" value="1"/>
</dbReference>
<evidence type="ECO:0000313" key="10">
    <source>
        <dbReference type="Proteomes" id="UP000198940"/>
    </source>
</evidence>
<dbReference type="InterPro" id="IPR014327">
    <property type="entry name" value="RNA_pol_sigma70_bacteroid"/>
</dbReference>
<feature type="domain" description="RNA polymerase sigma-70 region 2" evidence="5">
    <location>
        <begin position="25"/>
        <end position="90"/>
    </location>
</feature>
<dbReference type="InterPro" id="IPR014284">
    <property type="entry name" value="RNA_pol_sigma-70_dom"/>
</dbReference>
<dbReference type="Gene3D" id="1.10.10.10">
    <property type="entry name" value="Winged helix-like DNA-binding domain superfamily/Winged helix DNA-binding domain"/>
    <property type="match status" value="1"/>
</dbReference>
<gene>
    <name evidence="7" type="ORF">SAMN04487891_113124</name>
    <name evidence="8" type="ORF">SAMN05216293_1642</name>
</gene>
<dbReference type="InterPro" id="IPR013324">
    <property type="entry name" value="RNA_pol_sigma_r3/r4-like"/>
</dbReference>
<name>A0A1M6UJ71_9FLAO</name>
<feature type="domain" description="RNA polymerase sigma factor 70 region 4 type 2" evidence="6">
    <location>
        <begin position="125"/>
        <end position="170"/>
    </location>
</feature>
<keyword evidence="3" id="KW-0731">Sigma factor</keyword>